<dbReference type="EMBL" id="GIFC01005445">
    <property type="protein sequence ID" value="MXU87528.1"/>
    <property type="molecule type" value="Transcribed_RNA"/>
</dbReference>
<name>A0A6B0U7C7_IXORI</name>
<keyword evidence="1" id="KW-0732">Signal</keyword>
<feature type="signal peptide" evidence="1">
    <location>
        <begin position="1"/>
        <end position="20"/>
    </location>
</feature>
<feature type="chain" id="PRO_5025692015" evidence="1">
    <location>
        <begin position="21"/>
        <end position="97"/>
    </location>
</feature>
<reference evidence="2" key="1">
    <citation type="submission" date="2019-12" db="EMBL/GenBank/DDBJ databases">
        <title>An insight into the sialome of adult female Ixodes ricinus ticks feeding for 6 days.</title>
        <authorList>
            <person name="Perner J."/>
            <person name="Ribeiro J.M.C."/>
        </authorList>
    </citation>
    <scope>NUCLEOTIDE SEQUENCE</scope>
    <source>
        <strain evidence="2">Semi-engorged</strain>
        <tissue evidence="2">Salivary glands</tissue>
    </source>
</reference>
<organism evidence="2">
    <name type="scientific">Ixodes ricinus</name>
    <name type="common">Common tick</name>
    <name type="synonym">Acarus ricinus</name>
    <dbReference type="NCBI Taxonomy" id="34613"/>
    <lineage>
        <taxon>Eukaryota</taxon>
        <taxon>Metazoa</taxon>
        <taxon>Ecdysozoa</taxon>
        <taxon>Arthropoda</taxon>
        <taxon>Chelicerata</taxon>
        <taxon>Arachnida</taxon>
        <taxon>Acari</taxon>
        <taxon>Parasitiformes</taxon>
        <taxon>Ixodida</taxon>
        <taxon>Ixodoidea</taxon>
        <taxon>Ixodidae</taxon>
        <taxon>Ixodinae</taxon>
        <taxon>Ixodes</taxon>
    </lineage>
</organism>
<accession>A0A6B0U7C7</accession>
<sequence>MHRLMFISALLCSWLRCSQKALLLIQLQSFNRMSQNLKASNAKKKKKKFDKTIGCMQSKMEHIFRCKNQLEMSVHYLFLRLCYLKSILFYLDFFHHE</sequence>
<protein>
    <submittedName>
        <fullName evidence="2">Putative secreted protein</fullName>
    </submittedName>
</protein>
<evidence type="ECO:0000256" key="1">
    <source>
        <dbReference type="SAM" id="SignalP"/>
    </source>
</evidence>
<proteinExistence type="predicted"/>
<evidence type="ECO:0000313" key="2">
    <source>
        <dbReference type="EMBL" id="MXU87528.1"/>
    </source>
</evidence>
<dbReference type="AlphaFoldDB" id="A0A6B0U7C7"/>